<reference evidence="3" key="1">
    <citation type="submission" date="2017-04" db="EMBL/GenBank/DDBJ databases">
        <authorList>
            <person name="Varghese N."/>
            <person name="Submissions S."/>
        </authorList>
    </citation>
    <scope>NUCLEOTIDE SEQUENCE [LARGE SCALE GENOMIC DNA]</scope>
    <source>
        <strain evidence="3">B4P</strain>
    </source>
</reference>
<dbReference type="Pfam" id="PF13417">
    <property type="entry name" value="GST_N_3"/>
    <property type="match status" value="1"/>
</dbReference>
<keyword evidence="3" id="KW-1185">Reference proteome</keyword>
<protein>
    <submittedName>
        <fullName evidence="2">Glutathione S-transferase</fullName>
    </submittedName>
</protein>
<name>A0A1X7FE12_9HYPH</name>
<keyword evidence="2" id="KW-0808">Transferase</keyword>
<dbReference type="GO" id="GO:0016034">
    <property type="term" value="F:maleylacetoacetate isomerase activity"/>
    <property type="evidence" value="ECO:0007669"/>
    <property type="project" value="TreeGrafter"/>
</dbReference>
<evidence type="ECO:0000313" key="2">
    <source>
        <dbReference type="EMBL" id="SMF50580.1"/>
    </source>
</evidence>
<dbReference type="InterPro" id="IPR004045">
    <property type="entry name" value="Glutathione_S-Trfase_N"/>
</dbReference>
<evidence type="ECO:0000259" key="1">
    <source>
        <dbReference type="PROSITE" id="PS50404"/>
    </source>
</evidence>
<dbReference type="GO" id="GO:0004364">
    <property type="term" value="F:glutathione transferase activity"/>
    <property type="evidence" value="ECO:0007669"/>
    <property type="project" value="TreeGrafter"/>
</dbReference>
<dbReference type="PROSITE" id="PS50404">
    <property type="entry name" value="GST_NTER"/>
    <property type="match status" value="1"/>
</dbReference>
<dbReference type="GO" id="GO:0006559">
    <property type="term" value="P:L-phenylalanine catabolic process"/>
    <property type="evidence" value="ECO:0007669"/>
    <property type="project" value="TreeGrafter"/>
</dbReference>
<dbReference type="InterPro" id="IPR054416">
    <property type="entry name" value="GST_UstS-like_C"/>
</dbReference>
<dbReference type="Pfam" id="PF22041">
    <property type="entry name" value="GST_C_7"/>
    <property type="match status" value="1"/>
</dbReference>
<dbReference type="CDD" id="cd03038">
    <property type="entry name" value="GST_N_etherase_LigE"/>
    <property type="match status" value="1"/>
</dbReference>
<dbReference type="Proteomes" id="UP000192903">
    <property type="component" value="Unassembled WGS sequence"/>
</dbReference>
<dbReference type="PANTHER" id="PTHR42673:SF4">
    <property type="entry name" value="MALEYLACETOACETATE ISOMERASE"/>
    <property type="match status" value="1"/>
</dbReference>
<dbReference type="Gene3D" id="3.40.30.10">
    <property type="entry name" value="Glutaredoxin"/>
    <property type="match status" value="1"/>
</dbReference>
<gene>
    <name evidence="2" type="ORF">SAMN02982989_2795</name>
</gene>
<feature type="domain" description="GST N-terminal" evidence="1">
    <location>
        <begin position="8"/>
        <end position="84"/>
    </location>
</feature>
<dbReference type="SUPFAM" id="SSF47616">
    <property type="entry name" value="GST C-terminal domain-like"/>
    <property type="match status" value="1"/>
</dbReference>
<dbReference type="InterPro" id="IPR036282">
    <property type="entry name" value="Glutathione-S-Trfase_C_sf"/>
</dbReference>
<sequence length="229" mass="25673">MTRILYSLCGADESRPFSPHCWKVVLALRHKQLDFVERPTPFTEIPKLENGFSKTVPILRDGNELIRDSFDIALYLEEAYPDRPTLFAGEGGKALSRFVERFSQTIIHPAIVRIAVADIHDMLGDTDQVYFRKSREAALGRTLEEVKAGRDAEIEAFAAKLEPVRQTLKYQEFLGGDGPLFADYILFGALQWMRITAGTGILAGDDPVASWFERCLDLHDAAGRRVTAA</sequence>
<organism evidence="2 3">
    <name type="scientific">Xaviernesmea oryzae</name>
    <dbReference type="NCBI Taxonomy" id="464029"/>
    <lineage>
        <taxon>Bacteria</taxon>
        <taxon>Pseudomonadati</taxon>
        <taxon>Pseudomonadota</taxon>
        <taxon>Alphaproteobacteria</taxon>
        <taxon>Hyphomicrobiales</taxon>
        <taxon>Rhizobiaceae</taxon>
        <taxon>Rhizobium/Agrobacterium group</taxon>
        <taxon>Xaviernesmea</taxon>
    </lineage>
</organism>
<dbReference type="PANTHER" id="PTHR42673">
    <property type="entry name" value="MALEYLACETOACETATE ISOMERASE"/>
    <property type="match status" value="1"/>
</dbReference>
<proteinExistence type="predicted"/>
<evidence type="ECO:0000313" key="3">
    <source>
        <dbReference type="Proteomes" id="UP000192903"/>
    </source>
</evidence>
<dbReference type="AlphaFoldDB" id="A0A1X7FE12"/>
<dbReference type="SUPFAM" id="SSF52833">
    <property type="entry name" value="Thioredoxin-like"/>
    <property type="match status" value="1"/>
</dbReference>
<dbReference type="GO" id="GO:0006749">
    <property type="term" value="P:glutathione metabolic process"/>
    <property type="evidence" value="ECO:0007669"/>
    <property type="project" value="TreeGrafter"/>
</dbReference>
<dbReference type="Gene3D" id="1.20.1050.10">
    <property type="match status" value="1"/>
</dbReference>
<dbReference type="EMBL" id="FXAF01000006">
    <property type="protein sequence ID" value="SMF50580.1"/>
    <property type="molecule type" value="Genomic_DNA"/>
</dbReference>
<dbReference type="InterPro" id="IPR036249">
    <property type="entry name" value="Thioredoxin-like_sf"/>
</dbReference>
<dbReference type="STRING" id="464029.SAMN02982989_2795"/>
<dbReference type="RefSeq" id="WP_085422927.1">
    <property type="nucleotide sequence ID" value="NZ_FXAF01000006.1"/>
</dbReference>
<accession>A0A1X7FE12</accession>
<dbReference type="CDD" id="cd03202">
    <property type="entry name" value="GST_C_etherase_LigE"/>
    <property type="match status" value="1"/>
</dbReference>
<dbReference type="OrthoDB" id="508035at2"/>